<dbReference type="CDD" id="cd22596">
    <property type="entry name" value="Kunitz_bikunin_1-like"/>
    <property type="match status" value="1"/>
</dbReference>
<keyword evidence="8" id="KW-0677">Repeat</keyword>
<dbReference type="InterPro" id="IPR029856">
    <property type="entry name" value="AMBP"/>
</dbReference>
<keyword evidence="10" id="KW-0157">Chromophore</keyword>
<keyword evidence="7" id="KW-0732">Signal</keyword>
<dbReference type="Proteomes" id="UP000568556">
    <property type="component" value="Unassembled WGS sequence"/>
</dbReference>
<dbReference type="OrthoDB" id="9949223at2759"/>
<dbReference type="PROSITE" id="PS50279">
    <property type="entry name" value="BPTI_KUNITZ_2"/>
    <property type="match status" value="1"/>
</dbReference>
<dbReference type="GO" id="GO:0005576">
    <property type="term" value="C:extracellular region"/>
    <property type="evidence" value="ECO:0007669"/>
    <property type="project" value="UniProtKB-SubCell"/>
</dbReference>
<dbReference type="InterPro" id="IPR000566">
    <property type="entry name" value="Lipocln_cytosolic_FA-bd_dom"/>
</dbReference>
<evidence type="ECO:0000256" key="9">
    <source>
        <dbReference type="ARBA" id="ARBA00022900"/>
    </source>
</evidence>
<evidence type="ECO:0000259" key="13">
    <source>
        <dbReference type="PROSITE" id="PS50279"/>
    </source>
</evidence>
<dbReference type="InterPro" id="IPR036880">
    <property type="entry name" value="Kunitz_BPTI_sf"/>
</dbReference>
<dbReference type="PANTHER" id="PTHR46676">
    <property type="entry name" value="PROTEIN AMBP"/>
    <property type="match status" value="1"/>
</dbReference>
<evidence type="ECO:0000256" key="10">
    <source>
        <dbReference type="ARBA" id="ARBA00022991"/>
    </source>
</evidence>
<dbReference type="Pfam" id="PF00061">
    <property type="entry name" value="Lipocalin"/>
    <property type="match status" value="1"/>
</dbReference>
<dbReference type="InterPro" id="IPR020901">
    <property type="entry name" value="Prtase_inh_Kunz-CS"/>
</dbReference>
<gene>
    <name evidence="14" type="primary">Ambp</name>
    <name evidence="14" type="ORF">CHOACU_R13156</name>
</gene>
<evidence type="ECO:0000256" key="6">
    <source>
        <dbReference type="ARBA" id="ARBA00022690"/>
    </source>
</evidence>
<dbReference type="Gene3D" id="4.10.410.10">
    <property type="entry name" value="Pancreatic trypsin inhibitor Kunitz domain"/>
    <property type="match status" value="1"/>
</dbReference>
<keyword evidence="12" id="KW-0325">Glycoprotein</keyword>
<dbReference type="PRINTS" id="PR01215">
    <property type="entry name" value="A1MCGLOBULIN"/>
</dbReference>
<feature type="non-terminal residue" evidence="14">
    <location>
        <position position="201"/>
    </location>
</feature>
<dbReference type="Pfam" id="PF00014">
    <property type="entry name" value="Kunitz_BPTI"/>
    <property type="match status" value="1"/>
</dbReference>
<keyword evidence="9" id="KW-0722">Serine protease inhibitor</keyword>
<name>A0A7L0UNX5_CHOAC</name>
<comment type="caution">
    <text evidence="14">The sequence shown here is derived from an EMBL/GenBank/DDBJ whole genome shotgun (WGS) entry which is preliminary data.</text>
</comment>
<feature type="domain" description="BPTI/Kunitz inhibitor" evidence="13">
    <location>
        <begin position="148"/>
        <end position="198"/>
    </location>
</feature>
<evidence type="ECO:0000256" key="2">
    <source>
        <dbReference type="ARBA" id="ARBA00008238"/>
    </source>
</evidence>
<dbReference type="Gene3D" id="2.40.128.20">
    <property type="match status" value="1"/>
</dbReference>
<dbReference type="InterPro" id="IPR002223">
    <property type="entry name" value="Kunitz_BPTI"/>
</dbReference>
<keyword evidence="15" id="KW-1185">Reference proteome</keyword>
<evidence type="ECO:0000256" key="8">
    <source>
        <dbReference type="ARBA" id="ARBA00022737"/>
    </source>
</evidence>
<organism evidence="14 15">
    <name type="scientific">Chordeiles acutipennis</name>
    <name type="common">Lesser nighthawk</name>
    <name type="synonym">Caprimulgus acutipennis</name>
    <dbReference type="NCBI Taxonomy" id="118183"/>
    <lineage>
        <taxon>Eukaryota</taxon>
        <taxon>Metazoa</taxon>
        <taxon>Chordata</taxon>
        <taxon>Craniata</taxon>
        <taxon>Vertebrata</taxon>
        <taxon>Euteleostomi</taxon>
        <taxon>Archelosauria</taxon>
        <taxon>Archosauria</taxon>
        <taxon>Dinosauria</taxon>
        <taxon>Saurischia</taxon>
        <taxon>Theropoda</taxon>
        <taxon>Coelurosauria</taxon>
        <taxon>Aves</taxon>
        <taxon>Neognathae</taxon>
        <taxon>Neoaves</taxon>
        <taxon>Strisores</taxon>
        <taxon>Caprimulgiformes</taxon>
        <taxon>Caprimulgidae</taxon>
        <taxon>Chordeilinae</taxon>
        <taxon>Chordeiles</taxon>
    </lineage>
</organism>
<evidence type="ECO:0000313" key="14">
    <source>
        <dbReference type="EMBL" id="NXL68383.1"/>
    </source>
</evidence>
<dbReference type="SUPFAM" id="SSF50814">
    <property type="entry name" value="Lipocalins"/>
    <property type="match status" value="1"/>
</dbReference>
<evidence type="ECO:0000256" key="4">
    <source>
        <dbReference type="ARBA" id="ARBA00022525"/>
    </source>
</evidence>
<dbReference type="SUPFAM" id="SSF57362">
    <property type="entry name" value="BPTI-like"/>
    <property type="match status" value="1"/>
</dbReference>
<keyword evidence="6" id="KW-0646">Protease inhibitor</keyword>
<evidence type="ECO:0000313" key="15">
    <source>
        <dbReference type="Proteomes" id="UP000568556"/>
    </source>
</evidence>
<feature type="non-terminal residue" evidence="14">
    <location>
        <position position="1"/>
    </location>
</feature>
<dbReference type="InterPro" id="IPR012674">
    <property type="entry name" value="Calycin"/>
</dbReference>
<accession>A0A7L0UNX5</accession>
<keyword evidence="4" id="KW-0964">Secreted</keyword>
<comment type="subcellular location">
    <subcellularLocation>
        <location evidence="1">Secreted</location>
    </subcellularLocation>
</comment>
<dbReference type="FunFam" id="4.10.410.10:FF:000005">
    <property type="entry name" value="Pancreatic trypsin inhibitor"/>
    <property type="match status" value="1"/>
</dbReference>
<dbReference type="InterPro" id="IPR002968">
    <property type="entry name" value="A1-microglobln"/>
</dbReference>
<dbReference type="PRINTS" id="PR00759">
    <property type="entry name" value="BASICPTASE"/>
</dbReference>
<proteinExistence type="inferred from homology"/>
<dbReference type="PROSITE" id="PS00280">
    <property type="entry name" value="BPTI_KUNITZ_1"/>
    <property type="match status" value="1"/>
</dbReference>
<evidence type="ECO:0000256" key="1">
    <source>
        <dbReference type="ARBA" id="ARBA00004613"/>
    </source>
</evidence>
<comment type="similarity">
    <text evidence="2">In the N-terminal section; belongs to the calycin superfamily. Lipocalin family.</text>
</comment>
<keyword evidence="5" id="KW-0165">Cleavage on pair of basic residues</keyword>
<keyword evidence="11" id="KW-1015">Disulfide bond</keyword>
<evidence type="ECO:0000256" key="3">
    <source>
        <dbReference type="ARBA" id="ARBA00018905"/>
    </source>
</evidence>
<dbReference type="AlphaFoldDB" id="A0A7L0UNX5"/>
<evidence type="ECO:0000256" key="12">
    <source>
        <dbReference type="ARBA" id="ARBA00023180"/>
    </source>
</evidence>
<dbReference type="SMART" id="SM00131">
    <property type="entry name" value="KU"/>
    <property type="match status" value="1"/>
</dbReference>
<dbReference type="EMBL" id="VXAQ01003369">
    <property type="protein sequence ID" value="NXL68383.1"/>
    <property type="molecule type" value="Genomic_DNA"/>
</dbReference>
<dbReference type="PANTHER" id="PTHR46676:SF1">
    <property type="entry name" value="PROTEIN AMBP"/>
    <property type="match status" value="1"/>
</dbReference>
<sequence>RQGDCTRLSGEYQKTSTPGKYTYYNPKWDVSIQSYVLRTNYEEYAVILMKKKSSFGPSTTLKLYGMSPELREELIESFQQLALEMGIPADSIFILANRGECIPQETATAPQLCASFPTQRARRAVLPAEEGSAAGPLPPYIGNKEDSCRLSRDPGPCSGMLSRFFYNSSSMACETFLYGGCLGNGNNFYSEKECLQACRTE</sequence>
<protein>
    <recommendedName>
        <fullName evidence="3">Protein AMBP</fullName>
    </recommendedName>
</protein>
<evidence type="ECO:0000256" key="11">
    <source>
        <dbReference type="ARBA" id="ARBA00023157"/>
    </source>
</evidence>
<evidence type="ECO:0000256" key="7">
    <source>
        <dbReference type="ARBA" id="ARBA00022729"/>
    </source>
</evidence>
<reference evidence="14 15" key="1">
    <citation type="submission" date="2019-09" db="EMBL/GenBank/DDBJ databases">
        <title>Bird 10,000 Genomes (B10K) Project - Family phase.</title>
        <authorList>
            <person name="Zhang G."/>
        </authorList>
    </citation>
    <scope>NUCLEOTIDE SEQUENCE [LARGE SCALE GENOMIC DNA]</scope>
    <source>
        <strain evidence="14">B10K-DU-008-62</strain>
        <tissue evidence="14">Mixed tissue sample</tissue>
    </source>
</reference>
<dbReference type="GO" id="GO:0004867">
    <property type="term" value="F:serine-type endopeptidase inhibitor activity"/>
    <property type="evidence" value="ECO:0007669"/>
    <property type="project" value="UniProtKB-KW"/>
</dbReference>
<evidence type="ECO:0000256" key="5">
    <source>
        <dbReference type="ARBA" id="ARBA00022685"/>
    </source>
</evidence>